<keyword evidence="3" id="KW-1185">Reference proteome</keyword>
<protein>
    <submittedName>
        <fullName evidence="2">Tetratricopeptide (TPR) repeat protein</fullName>
    </submittedName>
</protein>
<name>A0ABU1K9B1_9FLAO</name>
<feature type="domain" description="HEPN" evidence="1">
    <location>
        <begin position="121"/>
        <end position="225"/>
    </location>
</feature>
<dbReference type="Proteomes" id="UP001257659">
    <property type="component" value="Unassembled WGS sequence"/>
</dbReference>
<accession>A0ABU1K9B1</accession>
<evidence type="ECO:0000313" key="3">
    <source>
        <dbReference type="Proteomes" id="UP001257659"/>
    </source>
</evidence>
<sequence length="379" mass="44346">MQPLSPTLIKKLTQLTALSAIYSVPSSAASVKPFFLLLSRELITEQALSELKECFPQQPQYRWRMYEEAYAMNQFKKGNVFFIQALREEYLTYRDPKTILPILNVEEAFEKAPDFFYKEHQKALDFQGGAHFYMEKENYPQAAFMLHQAIELSFRTVELISMGKEKICHKIVHHQQYIQPFVPELGELFKEENVLEKQLVNRLDTAYRDVRYEVDYSISLSSIKRLQHKLDNLFETGEGEFLKRYEQCKNAMEQPSPPAQSNKEEIEKSLRQLIRSHYKPLNKHTRSFYHHKAIPVEDPLESFQSVTHLLKVCVLALEHTGTSFSKTIPQPYVNIQQTLEFTLQLLPYEEMEFLEQLIETYGGLSGLLTEQKINKDEEG</sequence>
<dbReference type="Pfam" id="PF05168">
    <property type="entry name" value="HEPN"/>
    <property type="match status" value="1"/>
</dbReference>
<dbReference type="RefSeq" id="WP_309730574.1">
    <property type="nucleotide sequence ID" value="NZ_JAVDQA010000012.1"/>
</dbReference>
<comment type="caution">
    <text evidence="2">The sequence shown here is derived from an EMBL/GenBank/DDBJ whole genome shotgun (WGS) entry which is preliminary data.</text>
</comment>
<organism evidence="2 3">
    <name type="scientific">Mesonia maritima</name>
    <dbReference type="NCBI Taxonomy" id="1793873"/>
    <lineage>
        <taxon>Bacteria</taxon>
        <taxon>Pseudomonadati</taxon>
        <taxon>Bacteroidota</taxon>
        <taxon>Flavobacteriia</taxon>
        <taxon>Flavobacteriales</taxon>
        <taxon>Flavobacteriaceae</taxon>
        <taxon>Mesonia</taxon>
    </lineage>
</organism>
<dbReference type="InterPro" id="IPR007842">
    <property type="entry name" value="HEPN_dom"/>
</dbReference>
<evidence type="ECO:0000259" key="1">
    <source>
        <dbReference type="Pfam" id="PF05168"/>
    </source>
</evidence>
<proteinExistence type="predicted"/>
<gene>
    <name evidence="2" type="ORF">GGR31_002868</name>
</gene>
<dbReference type="Gene3D" id="1.20.120.330">
    <property type="entry name" value="Nucleotidyltransferases domain 2"/>
    <property type="match status" value="1"/>
</dbReference>
<dbReference type="EMBL" id="JAVDQA010000012">
    <property type="protein sequence ID" value="MDR6302189.1"/>
    <property type="molecule type" value="Genomic_DNA"/>
</dbReference>
<evidence type="ECO:0000313" key="2">
    <source>
        <dbReference type="EMBL" id="MDR6302189.1"/>
    </source>
</evidence>
<dbReference type="SUPFAM" id="SSF81593">
    <property type="entry name" value="Nucleotidyltransferase substrate binding subunit/domain"/>
    <property type="match status" value="1"/>
</dbReference>
<reference evidence="2 3" key="1">
    <citation type="submission" date="2023-07" db="EMBL/GenBank/DDBJ databases">
        <title>Genomic Encyclopedia of Type Strains, Phase IV (KMG-IV): sequencing the most valuable type-strain genomes for metagenomic binning, comparative biology and taxonomic classification.</title>
        <authorList>
            <person name="Goeker M."/>
        </authorList>
    </citation>
    <scope>NUCLEOTIDE SEQUENCE [LARGE SCALE GENOMIC DNA]</scope>
    <source>
        <strain evidence="2 3">DSM 102814</strain>
    </source>
</reference>